<dbReference type="InterPro" id="IPR001424">
    <property type="entry name" value="SOD_Cu_Zn_dom"/>
</dbReference>
<evidence type="ECO:0000256" key="2">
    <source>
        <dbReference type="SAM" id="SignalP"/>
    </source>
</evidence>
<evidence type="ECO:0000259" key="3">
    <source>
        <dbReference type="Pfam" id="PF00080"/>
    </source>
</evidence>
<evidence type="ECO:0000313" key="5">
    <source>
        <dbReference type="Proteomes" id="UP000015104"/>
    </source>
</evidence>
<sequence length="462" mass="49775">MLVFLKPLLILLIAITDYQCSASFWPPIFYSFNRDTSTSSPKATGIKSILDPSTWKKTSTATVNPPYAPLPPPPPANSPSTPINVSTPTIAVSLPSVYSSNPPPPQTSITYLSSPGTYPSSHDWRLSNQYPSRSPPAETINNQPIDLAIACRFASIYRPSSTGLYSSPTSPLPSHLSLHPPSTYSHYPTSHLSSPTIPSSSSPSSTGSPHSYVGYRYFGYPCVIPSTILPEHLPNLLPYQQVPLASDATPVWSLPPLISPLTPLSLFPVVNKMDDDSPQKSWTHESSDSENSPSDHPSQSSHHSSHMHRSARAVAELSGPSGVTGTVVFTQIGHHPVSMEGKVMGLAPGPHGLHIYELPFIAGDCTTAGDHYNPKKTEHGGKNDWNRHIGDLGNIYVYSDGVAFFEEMDLQISLHGGHSIVNRTLGISEKADDLGRGNDFQSKKDGNAGTPIACGIIHLRPI</sequence>
<organism evidence="4 5">
    <name type="scientific">Tetranychus urticae</name>
    <name type="common">Two-spotted spider mite</name>
    <dbReference type="NCBI Taxonomy" id="32264"/>
    <lineage>
        <taxon>Eukaryota</taxon>
        <taxon>Metazoa</taxon>
        <taxon>Ecdysozoa</taxon>
        <taxon>Arthropoda</taxon>
        <taxon>Chelicerata</taxon>
        <taxon>Arachnida</taxon>
        <taxon>Acari</taxon>
        <taxon>Acariformes</taxon>
        <taxon>Trombidiformes</taxon>
        <taxon>Prostigmata</taxon>
        <taxon>Eleutherengona</taxon>
        <taxon>Raphignathae</taxon>
        <taxon>Tetranychoidea</taxon>
        <taxon>Tetranychidae</taxon>
        <taxon>Tetranychus</taxon>
    </lineage>
</organism>
<keyword evidence="5" id="KW-1185">Reference proteome</keyword>
<dbReference type="HOGENOM" id="CLU_593567_0_0_1"/>
<dbReference type="Pfam" id="PF00080">
    <property type="entry name" value="Sod_Cu"/>
    <property type="match status" value="1"/>
</dbReference>
<feature type="signal peptide" evidence="2">
    <location>
        <begin position="1"/>
        <end position="23"/>
    </location>
</feature>
<dbReference type="EnsemblMetazoa" id="tetur01g16010.1">
    <property type="protein sequence ID" value="tetur01g16010.1"/>
    <property type="gene ID" value="tetur01g16010"/>
</dbReference>
<dbReference type="EMBL" id="CAEY01000486">
    <property type="status" value="NOT_ANNOTATED_CDS"/>
    <property type="molecule type" value="Genomic_DNA"/>
</dbReference>
<dbReference type="SUPFAM" id="SSF49329">
    <property type="entry name" value="Cu,Zn superoxide dismutase-like"/>
    <property type="match status" value="1"/>
</dbReference>
<feature type="region of interest" description="Disordered" evidence="1">
    <location>
        <begin position="56"/>
        <end position="84"/>
    </location>
</feature>
<dbReference type="eggNOG" id="KOG0441">
    <property type="taxonomic scope" value="Eukaryota"/>
</dbReference>
<dbReference type="InterPro" id="IPR024134">
    <property type="entry name" value="SOD_Cu/Zn_/chaperone"/>
</dbReference>
<dbReference type="CDD" id="cd00305">
    <property type="entry name" value="Cu-Zn_Superoxide_Dismutase"/>
    <property type="match status" value="1"/>
</dbReference>
<feature type="compositionally biased region" description="Pro residues" evidence="1">
    <location>
        <begin position="66"/>
        <end position="77"/>
    </location>
</feature>
<dbReference type="PRINTS" id="PR00068">
    <property type="entry name" value="CUZNDISMTASE"/>
</dbReference>
<dbReference type="Gene3D" id="2.60.40.200">
    <property type="entry name" value="Superoxide dismutase, copper/zinc binding domain"/>
    <property type="match status" value="1"/>
</dbReference>
<feature type="compositionally biased region" description="Basic and acidic residues" evidence="1">
    <location>
        <begin position="275"/>
        <end position="287"/>
    </location>
</feature>
<dbReference type="GO" id="GO:0005507">
    <property type="term" value="F:copper ion binding"/>
    <property type="evidence" value="ECO:0007669"/>
    <property type="project" value="InterPro"/>
</dbReference>
<feature type="chain" id="PRO_5004590808" description="Superoxide dismutase copper/zinc binding domain-containing protein" evidence="2">
    <location>
        <begin position="24"/>
        <end position="462"/>
    </location>
</feature>
<dbReference type="InterPro" id="IPR036423">
    <property type="entry name" value="SOD-like_Cu/Zn_dom_sf"/>
</dbReference>
<gene>
    <name evidence="4" type="primary">107370629</name>
</gene>
<dbReference type="Proteomes" id="UP000015104">
    <property type="component" value="Unassembled WGS sequence"/>
</dbReference>
<dbReference type="AlphaFoldDB" id="T1JTZ7"/>
<dbReference type="STRING" id="32264.T1JTZ7"/>
<keyword evidence="2" id="KW-0732">Signal</keyword>
<dbReference type="GO" id="GO:0006801">
    <property type="term" value="P:superoxide metabolic process"/>
    <property type="evidence" value="ECO:0007669"/>
    <property type="project" value="InterPro"/>
</dbReference>
<dbReference type="KEGG" id="tut:107370629"/>
<evidence type="ECO:0000256" key="1">
    <source>
        <dbReference type="SAM" id="MobiDB-lite"/>
    </source>
</evidence>
<evidence type="ECO:0000313" key="4">
    <source>
        <dbReference type="EnsemblMetazoa" id="tetur01g16010.1"/>
    </source>
</evidence>
<feature type="domain" description="Superoxide dismutase copper/zinc binding" evidence="3">
    <location>
        <begin position="323"/>
        <end position="457"/>
    </location>
</feature>
<proteinExistence type="predicted"/>
<feature type="compositionally biased region" description="Low complexity" evidence="1">
    <location>
        <begin position="289"/>
        <end position="302"/>
    </location>
</feature>
<reference evidence="4" key="2">
    <citation type="submission" date="2015-06" db="UniProtKB">
        <authorList>
            <consortium name="EnsemblMetazoa"/>
        </authorList>
    </citation>
    <scope>IDENTIFICATION</scope>
</reference>
<accession>T1JTZ7</accession>
<reference evidence="5" key="1">
    <citation type="submission" date="2011-08" db="EMBL/GenBank/DDBJ databases">
        <authorList>
            <person name="Rombauts S."/>
        </authorList>
    </citation>
    <scope>NUCLEOTIDE SEQUENCE</scope>
    <source>
        <strain evidence="5">London</strain>
    </source>
</reference>
<name>T1JTZ7_TETUR</name>
<protein>
    <recommendedName>
        <fullName evidence="3">Superoxide dismutase copper/zinc binding domain-containing protein</fullName>
    </recommendedName>
</protein>
<dbReference type="PANTHER" id="PTHR10003">
    <property type="entry name" value="SUPEROXIDE DISMUTASE CU-ZN -RELATED"/>
    <property type="match status" value="1"/>
</dbReference>
<dbReference type="OrthoDB" id="2015551at2759"/>
<feature type="region of interest" description="Disordered" evidence="1">
    <location>
        <begin position="275"/>
        <end position="318"/>
    </location>
</feature>